<accession>A0ABW3IQR1</accession>
<sequence>MKMNENQFDANDPPTVANPLPRSGNAPGMRLLREWMRKTLNERVRDPIPAAERAEMMAIERVLSASLSAATTSEVRQAVTGLLNHYSSRPISEKAAAAVLEDWITDLRTYPADIILAACQQWRREPNTFAPTPGHIIERAEPIMRVRQVYLRMARDALGVEAAHLPERKAG</sequence>
<evidence type="ECO:0000313" key="2">
    <source>
        <dbReference type="EMBL" id="MFD0979970.1"/>
    </source>
</evidence>
<evidence type="ECO:0000313" key="3">
    <source>
        <dbReference type="Proteomes" id="UP001597108"/>
    </source>
</evidence>
<name>A0ABW3IQR1_9RHOB</name>
<proteinExistence type="predicted"/>
<reference evidence="3" key="1">
    <citation type="journal article" date="2019" name="Int. J. Syst. Evol. Microbiol.">
        <title>The Global Catalogue of Microorganisms (GCM) 10K type strain sequencing project: providing services to taxonomists for standard genome sequencing and annotation.</title>
        <authorList>
            <consortium name="The Broad Institute Genomics Platform"/>
            <consortium name="The Broad Institute Genome Sequencing Center for Infectious Disease"/>
            <person name="Wu L."/>
            <person name="Ma J."/>
        </authorList>
    </citation>
    <scope>NUCLEOTIDE SEQUENCE [LARGE SCALE GENOMIC DNA]</scope>
    <source>
        <strain evidence="3">CCUG 60524</strain>
    </source>
</reference>
<evidence type="ECO:0000256" key="1">
    <source>
        <dbReference type="SAM" id="MobiDB-lite"/>
    </source>
</evidence>
<comment type="caution">
    <text evidence="2">The sequence shown here is derived from an EMBL/GenBank/DDBJ whole genome shotgun (WGS) entry which is preliminary data.</text>
</comment>
<dbReference type="EMBL" id="JBHTJT010000008">
    <property type="protein sequence ID" value="MFD0979970.1"/>
    <property type="molecule type" value="Genomic_DNA"/>
</dbReference>
<organism evidence="2 3">
    <name type="scientific">Tropicimonas aquimaris</name>
    <dbReference type="NCBI Taxonomy" id="914152"/>
    <lineage>
        <taxon>Bacteria</taxon>
        <taxon>Pseudomonadati</taxon>
        <taxon>Pseudomonadota</taxon>
        <taxon>Alphaproteobacteria</taxon>
        <taxon>Rhodobacterales</taxon>
        <taxon>Roseobacteraceae</taxon>
        <taxon>Tropicimonas</taxon>
    </lineage>
</organism>
<dbReference type="RefSeq" id="WP_386074292.1">
    <property type="nucleotide sequence ID" value="NZ_JBHTJT010000008.1"/>
</dbReference>
<dbReference type="Proteomes" id="UP001597108">
    <property type="component" value="Unassembled WGS sequence"/>
</dbReference>
<gene>
    <name evidence="2" type="ORF">ACFQ2S_09925</name>
</gene>
<keyword evidence="3" id="KW-1185">Reference proteome</keyword>
<protein>
    <submittedName>
        <fullName evidence="2">Uncharacterized protein</fullName>
    </submittedName>
</protein>
<feature type="region of interest" description="Disordered" evidence="1">
    <location>
        <begin position="1"/>
        <end position="27"/>
    </location>
</feature>